<evidence type="ECO:0000313" key="2">
    <source>
        <dbReference type="Proteomes" id="UP001165960"/>
    </source>
</evidence>
<gene>
    <name evidence="1" type="ORF">DSO57_1017849</name>
</gene>
<sequence length="81" mass="8761">MYPSNDLEEMAIYEQDPLVTEEVADGCAKMTTSEYPAIVVGSPIFGPLIAIEPAKILVRHLSTQIVVGSIEAQVNEMGLLI</sequence>
<proteinExistence type="predicted"/>
<dbReference type="EMBL" id="QTSX02001496">
    <property type="protein sequence ID" value="KAJ9081143.1"/>
    <property type="molecule type" value="Genomic_DNA"/>
</dbReference>
<name>A0ACC2U2C4_9FUNG</name>
<reference evidence="1" key="1">
    <citation type="submission" date="2022-04" db="EMBL/GenBank/DDBJ databases">
        <title>Genome of the entomopathogenic fungus Entomophthora muscae.</title>
        <authorList>
            <person name="Elya C."/>
            <person name="Lovett B.R."/>
            <person name="Lee E."/>
            <person name="Macias A.M."/>
            <person name="Hajek A.E."/>
            <person name="De Bivort B.L."/>
            <person name="Kasson M.T."/>
            <person name="De Fine Licht H.H."/>
            <person name="Stajich J.E."/>
        </authorList>
    </citation>
    <scope>NUCLEOTIDE SEQUENCE</scope>
    <source>
        <strain evidence="1">Berkeley</strain>
    </source>
</reference>
<comment type="caution">
    <text evidence="1">The sequence shown here is derived from an EMBL/GenBank/DDBJ whole genome shotgun (WGS) entry which is preliminary data.</text>
</comment>
<dbReference type="Proteomes" id="UP001165960">
    <property type="component" value="Unassembled WGS sequence"/>
</dbReference>
<evidence type="ECO:0000313" key="1">
    <source>
        <dbReference type="EMBL" id="KAJ9081143.1"/>
    </source>
</evidence>
<protein>
    <submittedName>
        <fullName evidence="1">Uncharacterized protein</fullName>
    </submittedName>
</protein>
<organism evidence="1 2">
    <name type="scientific">Entomophthora muscae</name>
    <dbReference type="NCBI Taxonomy" id="34485"/>
    <lineage>
        <taxon>Eukaryota</taxon>
        <taxon>Fungi</taxon>
        <taxon>Fungi incertae sedis</taxon>
        <taxon>Zoopagomycota</taxon>
        <taxon>Entomophthoromycotina</taxon>
        <taxon>Entomophthoromycetes</taxon>
        <taxon>Entomophthorales</taxon>
        <taxon>Entomophthoraceae</taxon>
        <taxon>Entomophthora</taxon>
    </lineage>
</organism>
<accession>A0ACC2U2C4</accession>
<keyword evidence="2" id="KW-1185">Reference proteome</keyword>